<feature type="region of interest" description="Disordered" evidence="1">
    <location>
        <begin position="203"/>
        <end position="225"/>
    </location>
</feature>
<dbReference type="Proteomes" id="UP000016666">
    <property type="component" value="Unassembled WGS sequence"/>
</dbReference>
<evidence type="ECO:0000259" key="2">
    <source>
        <dbReference type="Pfam" id="PF04969"/>
    </source>
</evidence>
<dbReference type="SUPFAM" id="SSF49764">
    <property type="entry name" value="HSP20-like chaperones"/>
    <property type="match status" value="1"/>
</dbReference>
<reference evidence="4" key="1">
    <citation type="submission" date="2017-10" db="EMBL/GenBank/DDBJ databases">
        <title>A new Pekin duck reference genome.</title>
        <authorList>
            <person name="Hou Z.-C."/>
            <person name="Zhou Z.-K."/>
            <person name="Zhu F."/>
            <person name="Hou S.-S."/>
        </authorList>
    </citation>
    <scope>NUCLEOTIDE SEQUENCE [LARGE SCALE GENOMIC DNA]</scope>
</reference>
<accession>A0A493T1Q5</accession>
<keyword evidence="4" id="KW-1185">Reference proteome</keyword>
<dbReference type="Pfam" id="PF04969">
    <property type="entry name" value="CS"/>
    <property type="match status" value="1"/>
</dbReference>
<dbReference type="Gene3D" id="2.60.40.790">
    <property type="match status" value="1"/>
</dbReference>
<evidence type="ECO:0000256" key="1">
    <source>
        <dbReference type="SAM" id="MobiDB-lite"/>
    </source>
</evidence>
<proteinExistence type="predicted"/>
<evidence type="ECO:0000313" key="3">
    <source>
        <dbReference type="Ensembl" id="ENSAPLP00000019633.1"/>
    </source>
</evidence>
<dbReference type="GeneTree" id="ENSGT00960000191742"/>
<evidence type="ECO:0000313" key="4">
    <source>
        <dbReference type="Proteomes" id="UP000016666"/>
    </source>
</evidence>
<sequence>PPAEPLMVAGGLAVLGTGPASTRPPLLPSKPQCFLGPGRSGGSVRRENASRSLPAYFLSLCFQVSVDISSGAIRVAVLEGSSQRVLMEGKLTHKINTESSLWSLEPGKCVLVRPRASRVFHINRLPNSCAGVGASRSRVLAPVAIFAFSFPPRAHPRSVSGALRGWQQPQERFRGQGLAAAVLPCPAWGREVSRQCAHLSPRITSGAADRHPERVAGTSEGGGVW</sequence>
<dbReference type="AlphaFoldDB" id="A0A493T1Q5"/>
<dbReference type="STRING" id="8840.ENSAPLP00000019633"/>
<feature type="domain" description="CS" evidence="2">
    <location>
        <begin position="63"/>
        <end position="111"/>
    </location>
</feature>
<organism evidence="3 4">
    <name type="scientific">Anas platyrhynchos platyrhynchos</name>
    <name type="common">Northern mallard</name>
    <dbReference type="NCBI Taxonomy" id="8840"/>
    <lineage>
        <taxon>Eukaryota</taxon>
        <taxon>Metazoa</taxon>
        <taxon>Chordata</taxon>
        <taxon>Craniata</taxon>
        <taxon>Vertebrata</taxon>
        <taxon>Euteleostomi</taxon>
        <taxon>Archelosauria</taxon>
        <taxon>Archosauria</taxon>
        <taxon>Dinosauria</taxon>
        <taxon>Saurischia</taxon>
        <taxon>Theropoda</taxon>
        <taxon>Coelurosauria</taxon>
        <taxon>Aves</taxon>
        <taxon>Neognathae</taxon>
        <taxon>Galloanserae</taxon>
        <taxon>Anseriformes</taxon>
        <taxon>Anatidae</taxon>
        <taxon>Anatinae</taxon>
        <taxon>Anas</taxon>
    </lineage>
</organism>
<dbReference type="InterPro" id="IPR007052">
    <property type="entry name" value="CS_dom"/>
</dbReference>
<dbReference type="Ensembl" id="ENSAPLT00000035788.1">
    <property type="protein sequence ID" value="ENSAPLP00000019633.1"/>
    <property type="gene ID" value="ENSAPLG00000016934.1"/>
</dbReference>
<name>A0A493T1Q5_ANAPP</name>
<reference evidence="3" key="2">
    <citation type="submission" date="2025-08" db="UniProtKB">
        <authorList>
            <consortium name="Ensembl"/>
        </authorList>
    </citation>
    <scope>IDENTIFICATION</scope>
</reference>
<protein>
    <recommendedName>
        <fullName evidence="2">CS domain-containing protein</fullName>
    </recommendedName>
</protein>
<reference evidence="3" key="3">
    <citation type="submission" date="2025-09" db="UniProtKB">
        <authorList>
            <consortium name="Ensembl"/>
        </authorList>
    </citation>
    <scope>IDENTIFICATION</scope>
</reference>
<dbReference type="InterPro" id="IPR008978">
    <property type="entry name" value="HSP20-like_chaperone"/>
</dbReference>